<dbReference type="AlphaFoldDB" id="A0A9W6Y269"/>
<dbReference type="OrthoDB" id="129803at2759"/>
<reference evidence="2" key="1">
    <citation type="submission" date="2023-04" db="EMBL/GenBank/DDBJ databases">
        <title>Phytophthora fragariaefolia NBRC 109709.</title>
        <authorList>
            <person name="Ichikawa N."/>
            <person name="Sato H."/>
            <person name="Tonouchi N."/>
        </authorList>
    </citation>
    <scope>NUCLEOTIDE SEQUENCE</scope>
    <source>
        <strain evidence="2">NBRC 109709</strain>
    </source>
</reference>
<dbReference type="EMBL" id="BSXT01003265">
    <property type="protein sequence ID" value="GMF53349.1"/>
    <property type="molecule type" value="Genomic_DNA"/>
</dbReference>
<comment type="caution">
    <text evidence="2">The sequence shown here is derived from an EMBL/GenBank/DDBJ whole genome shotgun (WGS) entry which is preliminary data.</text>
</comment>
<gene>
    <name evidence="2" type="ORF">Pfra01_002203700</name>
</gene>
<sequence length="310" mass="34502">MTFVDPPPWAHQREERESCCTNWYVWLSTYSSSACGTNQVDAFPGGPYLPMCPGHGKVTHAQRDSAELARIRIRESQRRLRIDPRAALERVPVLEVLNPTLLEAHRAEKVAQAHKEQQTLRLAALGKHRLTRSAAALLQKEFEEESGGGRQTDGWEERALAHMFGKRGDEEDGALSEVISAFDEADAEPSPDGSDDSDFDEGKVSSQEGDCDEDDSDEDEEEGGDKDDDAVEDGVDKDDTEEGEDEEDGGGDNKDKVADKDEETEDVDESEDKGVSSSEDEEDEGYRRRYFWWRTKSSPKSVVGLLSSLL</sequence>
<evidence type="ECO:0000313" key="3">
    <source>
        <dbReference type="Proteomes" id="UP001165121"/>
    </source>
</evidence>
<name>A0A9W6Y269_9STRA</name>
<dbReference type="Proteomes" id="UP001165121">
    <property type="component" value="Unassembled WGS sequence"/>
</dbReference>
<feature type="compositionally biased region" description="Acidic residues" evidence="1">
    <location>
        <begin position="184"/>
        <end position="199"/>
    </location>
</feature>
<protein>
    <submittedName>
        <fullName evidence="2">Unnamed protein product</fullName>
    </submittedName>
</protein>
<evidence type="ECO:0000313" key="2">
    <source>
        <dbReference type="EMBL" id="GMF53349.1"/>
    </source>
</evidence>
<organism evidence="2 3">
    <name type="scientific">Phytophthora fragariaefolia</name>
    <dbReference type="NCBI Taxonomy" id="1490495"/>
    <lineage>
        <taxon>Eukaryota</taxon>
        <taxon>Sar</taxon>
        <taxon>Stramenopiles</taxon>
        <taxon>Oomycota</taxon>
        <taxon>Peronosporomycetes</taxon>
        <taxon>Peronosporales</taxon>
        <taxon>Peronosporaceae</taxon>
        <taxon>Phytophthora</taxon>
    </lineage>
</organism>
<keyword evidence="3" id="KW-1185">Reference proteome</keyword>
<feature type="compositionally biased region" description="Acidic residues" evidence="1">
    <location>
        <begin position="260"/>
        <end position="271"/>
    </location>
</feature>
<evidence type="ECO:0000256" key="1">
    <source>
        <dbReference type="SAM" id="MobiDB-lite"/>
    </source>
</evidence>
<accession>A0A9W6Y269</accession>
<proteinExistence type="predicted"/>
<feature type="region of interest" description="Disordered" evidence="1">
    <location>
        <begin position="184"/>
        <end position="290"/>
    </location>
</feature>
<feature type="compositionally biased region" description="Acidic residues" evidence="1">
    <location>
        <begin position="209"/>
        <end position="250"/>
    </location>
</feature>